<dbReference type="Pfam" id="PF00227">
    <property type="entry name" value="Proteasome"/>
    <property type="match status" value="1"/>
</dbReference>
<reference evidence="5 6" key="1">
    <citation type="journal article" date="2013" name="BMC Genomics">
        <title>Genome sequencing and comparative genomics of honey bee microsporidia, Nosema apis reveal novel insights into host-parasite interactions.</title>
        <authorList>
            <person name="Chen Yp."/>
            <person name="Pettis J.S."/>
            <person name="Zhao Y."/>
            <person name="Liu X."/>
            <person name="Tallon L.J."/>
            <person name="Sadzewicz L.D."/>
            <person name="Li R."/>
            <person name="Zheng H."/>
            <person name="Huang S."/>
            <person name="Zhang X."/>
            <person name="Hamilton M.C."/>
            <person name="Pernal S.F."/>
            <person name="Melathopoulos A.P."/>
            <person name="Yan X."/>
            <person name="Evans J.D."/>
        </authorList>
    </citation>
    <scope>NUCLEOTIDE SEQUENCE [LARGE SCALE GENOMIC DNA]</scope>
    <source>
        <strain evidence="5 6">BRL 01</strain>
    </source>
</reference>
<comment type="subcellular location">
    <subcellularLocation>
        <location evidence="4">Cytoplasm</location>
    </subcellularLocation>
    <subcellularLocation>
        <location evidence="4">Nucleus</location>
    </subcellularLocation>
</comment>
<dbReference type="GO" id="GO:0005634">
    <property type="term" value="C:nucleus"/>
    <property type="evidence" value="ECO:0007669"/>
    <property type="project" value="UniProtKB-SubCell"/>
</dbReference>
<dbReference type="PROSITE" id="PS00854">
    <property type="entry name" value="PROTEASOME_BETA_1"/>
    <property type="match status" value="1"/>
</dbReference>
<proteinExistence type="inferred from homology"/>
<dbReference type="GO" id="GO:0005839">
    <property type="term" value="C:proteasome core complex"/>
    <property type="evidence" value="ECO:0007669"/>
    <property type="project" value="InterPro"/>
</dbReference>
<dbReference type="GO" id="GO:0005737">
    <property type="term" value="C:cytoplasm"/>
    <property type="evidence" value="ECO:0007669"/>
    <property type="project" value="UniProtKB-SubCell"/>
</dbReference>
<name>T0L2N4_9MICR</name>
<dbReference type="InterPro" id="IPR016050">
    <property type="entry name" value="Proteasome_bsu_CS"/>
</dbReference>
<organism evidence="5 6">
    <name type="scientific">Vairimorpha apis BRL 01</name>
    <dbReference type="NCBI Taxonomy" id="1037528"/>
    <lineage>
        <taxon>Eukaryota</taxon>
        <taxon>Fungi</taxon>
        <taxon>Fungi incertae sedis</taxon>
        <taxon>Microsporidia</taxon>
        <taxon>Nosematidae</taxon>
        <taxon>Vairimorpha</taxon>
    </lineage>
</organism>
<comment type="subunit">
    <text evidence="4">Component of the proteasome complex.</text>
</comment>
<sequence length="222" mass="25038">MKSYVVGSGTVSLKYKTGIVTATDTQASYGNLCKFKQISRIYKFKNTLLSLSGEISDIQELVKEIKIYTENDPVEITTQGYCRLIQRILYTKRSKVEPLNVTCTVCGINTNEISNLNNENSDSRILCTINHLGNFHYSDVTATGMAHLIALPFLRDQDLDCDKKQAIKLVEEAMRIMCYRSCRNSNQIIVGVVDKEDGAVINESYYIETNWSAGHKNDEIII</sequence>
<dbReference type="EMBL" id="KE647084">
    <property type="protein sequence ID" value="EQB61812.1"/>
    <property type="molecule type" value="Genomic_DNA"/>
</dbReference>
<keyword evidence="1 4" id="KW-0963">Cytoplasm</keyword>
<dbReference type="HOGENOM" id="CLU_072435_1_0_1"/>
<dbReference type="Proteomes" id="UP000053780">
    <property type="component" value="Unassembled WGS sequence"/>
</dbReference>
<keyword evidence="3 4" id="KW-0539">Nucleus</keyword>
<dbReference type="OrthoDB" id="10248542at2759"/>
<dbReference type="GO" id="GO:0051603">
    <property type="term" value="P:proteolysis involved in protein catabolic process"/>
    <property type="evidence" value="ECO:0007669"/>
    <property type="project" value="InterPro"/>
</dbReference>
<comment type="function">
    <text evidence="4">Component of the proteasome, a multicatalytic proteinase complex which is characterized by its ability to cleave peptides with Arg, Phe, Tyr, Leu, and Glu adjacent to the leaving group at neutral or slightly basic pH. The proteasome has an ATP-dependent proteolytic activity.</text>
</comment>
<gene>
    <name evidence="5" type="ORF">NAPIS_ORF00612</name>
</gene>
<comment type="similarity">
    <text evidence="4">Belongs to the peptidase T1B family.</text>
</comment>
<evidence type="ECO:0000313" key="5">
    <source>
        <dbReference type="EMBL" id="EQB61812.1"/>
    </source>
</evidence>
<dbReference type="SUPFAM" id="SSF56235">
    <property type="entry name" value="N-terminal nucleophile aminohydrolases (Ntn hydrolases)"/>
    <property type="match status" value="1"/>
</dbReference>
<keyword evidence="2 4" id="KW-0647">Proteasome</keyword>
<dbReference type="InterPro" id="IPR001353">
    <property type="entry name" value="Proteasome_sua/b"/>
</dbReference>
<keyword evidence="6" id="KW-1185">Reference proteome</keyword>
<accession>T0L2N4</accession>
<dbReference type="VEuPathDB" id="MicrosporidiaDB:NAPIS_ORF00612"/>
<dbReference type="InterPro" id="IPR029055">
    <property type="entry name" value="Ntn_hydrolases_N"/>
</dbReference>
<evidence type="ECO:0000256" key="2">
    <source>
        <dbReference type="ARBA" id="ARBA00022942"/>
    </source>
</evidence>
<evidence type="ECO:0000256" key="3">
    <source>
        <dbReference type="ARBA" id="ARBA00023242"/>
    </source>
</evidence>
<dbReference type="AlphaFoldDB" id="T0L2N4"/>
<evidence type="ECO:0000256" key="4">
    <source>
        <dbReference type="RuleBase" id="RU004203"/>
    </source>
</evidence>
<evidence type="ECO:0000256" key="1">
    <source>
        <dbReference type="ARBA" id="ARBA00022490"/>
    </source>
</evidence>
<dbReference type="InterPro" id="IPR050115">
    <property type="entry name" value="Proteasome_alpha"/>
</dbReference>
<protein>
    <recommendedName>
        <fullName evidence="4">Proteasome subunit beta</fullName>
    </recommendedName>
</protein>
<dbReference type="PANTHER" id="PTHR11599">
    <property type="entry name" value="PROTEASOME SUBUNIT ALPHA/BETA"/>
    <property type="match status" value="1"/>
</dbReference>
<dbReference type="Gene3D" id="3.60.20.10">
    <property type="entry name" value="Glutamine Phosphoribosylpyrophosphate, subunit 1, domain 1"/>
    <property type="match status" value="1"/>
</dbReference>
<evidence type="ECO:0000313" key="6">
    <source>
        <dbReference type="Proteomes" id="UP000053780"/>
    </source>
</evidence>